<reference evidence="2" key="1">
    <citation type="journal article" date="2020" name="Stud. Mycol.">
        <title>101 Dothideomycetes genomes: a test case for predicting lifestyles and emergence of pathogens.</title>
        <authorList>
            <person name="Haridas S."/>
            <person name="Albert R."/>
            <person name="Binder M."/>
            <person name="Bloem J."/>
            <person name="Labutti K."/>
            <person name="Salamov A."/>
            <person name="Andreopoulos B."/>
            <person name="Baker S."/>
            <person name="Barry K."/>
            <person name="Bills G."/>
            <person name="Bluhm B."/>
            <person name="Cannon C."/>
            <person name="Castanera R."/>
            <person name="Culley D."/>
            <person name="Daum C."/>
            <person name="Ezra D."/>
            <person name="Gonzalez J."/>
            <person name="Henrissat B."/>
            <person name="Kuo A."/>
            <person name="Liang C."/>
            <person name="Lipzen A."/>
            <person name="Lutzoni F."/>
            <person name="Magnuson J."/>
            <person name="Mondo S."/>
            <person name="Nolan M."/>
            <person name="Ohm R."/>
            <person name="Pangilinan J."/>
            <person name="Park H.-J."/>
            <person name="Ramirez L."/>
            <person name="Alfaro M."/>
            <person name="Sun H."/>
            <person name="Tritt A."/>
            <person name="Yoshinaga Y."/>
            <person name="Zwiers L.-H."/>
            <person name="Turgeon B."/>
            <person name="Goodwin S."/>
            <person name="Spatafora J."/>
            <person name="Crous P."/>
            <person name="Grigoriev I."/>
        </authorList>
    </citation>
    <scope>NUCLEOTIDE SEQUENCE</scope>
    <source>
        <strain evidence="2">ATCC 16933</strain>
    </source>
</reference>
<evidence type="ECO:0000313" key="3">
    <source>
        <dbReference type="Proteomes" id="UP000799766"/>
    </source>
</evidence>
<organism evidence="2 3">
    <name type="scientific">Lineolata rhizophorae</name>
    <dbReference type="NCBI Taxonomy" id="578093"/>
    <lineage>
        <taxon>Eukaryota</taxon>
        <taxon>Fungi</taxon>
        <taxon>Dikarya</taxon>
        <taxon>Ascomycota</taxon>
        <taxon>Pezizomycotina</taxon>
        <taxon>Dothideomycetes</taxon>
        <taxon>Dothideomycetes incertae sedis</taxon>
        <taxon>Lineolatales</taxon>
        <taxon>Lineolataceae</taxon>
        <taxon>Lineolata</taxon>
    </lineage>
</organism>
<dbReference type="Proteomes" id="UP000799766">
    <property type="component" value="Unassembled WGS sequence"/>
</dbReference>
<proteinExistence type="predicted"/>
<evidence type="ECO:0000256" key="1">
    <source>
        <dbReference type="SAM" id="MobiDB-lite"/>
    </source>
</evidence>
<protein>
    <submittedName>
        <fullName evidence="2">Uncharacterized protein</fullName>
    </submittedName>
</protein>
<dbReference type="EMBL" id="MU001684">
    <property type="protein sequence ID" value="KAF2456056.1"/>
    <property type="molecule type" value="Genomic_DNA"/>
</dbReference>
<name>A0A6A6NWE5_9PEZI</name>
<accession>A0A6A6NWE5</accession>
<gene>
    <name evidence="2" type="ORF">BDY21DRAFT_55285</name>
</gene>
<keyword evidence="3" id="KW-1185">Reference proteome</keyword>
<sequence>MSLRPARTVSGTACIASAPRRTLSCPNAAHAYLHTLHDQTAGCGLLFSACRCRLLSGRATNTAVASGGTVQSTATVERGLESGRLPRLPPAVTTGQQDVPASPSMRQSVVGEIARSGRCSSEQPCKLVSREKWPQSSMRCPELTGSIITFSFGCPAISKTRGRGLSLIRQGRAGNN</sequence>
<evidence type="ECO:0000313" key="2">
    <source>
        <dbReference type="EMBL" id="KAF2456056.1"/>
    </source>
</evidence>
<dbReference type="AlphaFoldDB" id="A0A6A6NWE5"/>
<feature type="region of interest" description="Disordered" evidence="1">
    <location>
        <begin position="83"/>
        <end position="104"/>
    </location>
</feature>
<feature type="compositionally biased region" description="Polar residues" evidence="1">
    <location>
        <begin position="93"/>
        <end position="104"/>
    </location>
</feature>